<proteinExistence type="predicted"/>
<accession>A0AAV4HKL3</accession>
<evidence type="ECO:0000313" key="2">
    <source>
        <dbReference type="EMBL" id="GFR97922.1"/>
    </source>
</evidence>
<comment type="caution">
    <text evidence="2">The sequence shown here is derived from an EMBL/GenBank/DDBJ whole genome shotgun (WGS) entry which is preliminary data.</text>
</comment>
<dbReference type="EMBL" id="BMAT01009076">
    <property type="protein sequence ID" value="GFR97922.1"/>
    <property type="molecule type" value="Genomic_DNA"/>
</dbReference>
<evidence type="ECO:0000313" key="3">
    <source>
        <dbReference type="Proteomes" id="UP000762676"/>
    </source>
</evidence>
<dbReference type="Proteomes" id="UP000762676">
    <property type="component" value="Unassembled WGS sequence"/>
</dbReference>
<evidence type="ECO:0000256" key="1">
    <source>
        <dbReference type="SAM" id="MobiDB-lite"/>
    </source>
</evidence>
<sequence length="102" mass="11876">MTYMALKHIKDILDKHAPEREITVKPRKPAPWITPAVKAEKQKQRQAGRQRRKLGTQVRRHLHSPQEGRQYLNEKVLSSDSSMELFSLTNQLLGKEKKKPPL</sequence>
<gene>
    <name evidence="2" type="ORF">ElyMa_004488200</name>
</gene>
<feature type="compositionally biased region" description="Basic residues" evidence="1">
    <location>
        <begin position="44"/>
        <end position="63"/>
    </location>
</feature>
<keyword evidence="3" id="KW-1185">Reference proteome</keyword>
<protein>
    <submittedName>
        <fullName evidence="2">Uncharacterized protein</fullName>
    </submittedName>
</protein>
<dbReference type="AlphaFoldDB" id="A0AAV4HKL3"/>
<feature type="region of interest" description="Disordered" evidence="1">
    <location>
        <begin position="37"/>
        <end position="69"/>
    </location>
</feature>
<reference evidence="2 3" key="1">
    <citation type="journal article" date="2021" name="Elife">
        <title>Chloroplast acquisition without the gene transfer in kleptoplastic sea slugs, Plakobranchus ocellatus.</title>
        <authorList>
            <person name="Maeda T."/>
            <person name="Takahashi S."/>
            <person name="Yoshida T."/>
            <person name="Shimamura S."/>
            <person name="Takaki Y."/>
            <person name="Nagai Y."/>
            <person name="Toyoda A."/>
            <person name="Suzuki Y."/>
            <person name="Arimoto A."/>
            <person name="Ishii H."/>
            <person name="Satoh N."/>
            <person name="Nishiyama T."/>
            <person name="Hasebe M."/>
            <person name="Maruyama T."/>
            <person name="Minagawa J."/>
            <person name="Obokata J."/>
            <person name="Shigenobu S."/>
        </authorList>
    </citation>
    <scope>NUCLEOTIDE SEQUENCE [LARGE SCALE GENOMIC DNA]</scope>
</reference>
<name>A0AAV4HKL3_9GAST</name>
<organism evidence="2 3">
    <name type="scientific">Elysia marginata</name>
    <dbReference type="NCBI Taxonomy" id="1093978"/>
    <lineage>
        <taxon>Eukaryota</taxon>
        <taxon>Metazoa</taxon>
        <taxon>Spiralia</taxon>
        <taxon>Lophotrochozoa</taxon>
        <taxon>Mollusca</taxon>
        <taxon>Gastropoda</taxon>
        <taxon>Heterobranchia</taxon>
        <taxon>Euthyneura</taxon>
        <taxon>Panpulmonata</taxon>
        <taxon>Sacoglossa</taxon>
        <taxon>Placobranchoidea</taxon>
        <taxon>Plakobranchidae</taxon>
        <taxon>Elysia</taxon>
    </lineage>
</organism>